<evidence type="ECO:0000313" key="2">
    <source>
        <dbReference type="Proteomes" id="UP001183390"/>
    </source>
</evidence>
<organism evidence="1 2">
    <name type="scientific">Nocardiopsis lambiniae</name>
    <dbReference type="NCBI Taxonomy" id="3075539"/>
    <lineage>
        <taxon>Bacteria</taxon>
        <taxon>Bacillati</taxon>
        <taxon>Actinomycetota</taxon>
        <taxon>Actinomycetes</taxon>
        <taxon>Streptosporangiales</taxon>
        <taxon>Nocardiopsidaceae</taxon>
        <taxon>Nocardiopsis</taxon>
    </lineage>
</organism>
<evidence type="ECO:0008006" key="3">
    <source>
        <dbReference type="Google" id="ProtNLM"/>
    </source>
</evidence>
<dbReference type="Proteomes" id="UP001183390">
    <property type="component" value="Unassembled WGS sequence"/>
</dbReference>
<evidence type="ECO:0000313" key="1">
    <source>
        <dbReference type="EMBL" id="MDT0329966.1"/>
    </source>
</evidence>
<protein>
    <recommendedName>
        <fullName evidence="3">Acetone carboxylase</fullName>
    </recommendedName>
</protein>
<name>A0ABU2MCI3_9ACTN</name>
<accession>A0ABU2MCI3</accession>
<gene>
    <name evidence="1" type="ORF">RM479_16265</name>
</gene>
<reference evidence="2" key="1">
    <citation type="submission" date="2023-07" db="EMBL/GenBank/DDBJ databases">
        <title>30 novel species of actinomycetes from the DSMZ collection.</title>
        <authorList>
            <person name="Nouioui I."/>
        </authorList>
    </citation>
    <scope>NUCLEOTIDE SEQUENCE [LARGE SCALE GENOMIC DNA]</scope>
    <source>
        <strain evidence="2">DSM 44743</strain>
    </source>
</reference>
<dbReference type="EMBL" id="JAVREP010000010">
    <property type="protein sequence ID" value="MDT0329966.1"/>
    <property type="molecule type" value="Genomic_DNA"/>
</dbReference>
<comment type="caution">
    <text evidence="1">The sequence shown here is derived from an EMBL/GenBank/DDBJ whole genome shotgun (WGS) entry which is preliminary data.</text>
</comment>
<proteinExistence type="predicted"/>
<dbReference type="RefSeq" id="WP_311512565.1">
    <property type="nucleotide sequence ID" value="NZ_JAVREP010000010.1"/>
</dbReference>
<sequence>MGDEERAETAICSRRDCREAAVWALVWNNPKVHTPDRRKVWTACDEHRAYLTNFLELRGFLRETVPVDELEER</sequence>
<keyword evidence="2" id="KW-1185">Reference proteome</keyword>